<dbReference type="EMBL" id="LUGM01000002">
    <property type="protein sequence ID" value="KYH13500.1"/>
    <property type="molecule type" value="Genomic_DNA"/>
</dbReference>
<dbReference type="Proteomes" id="UP000075418">
    <property type="component" value="Unassembled WGS sequence"/>
</dbReference>
<evidence type="ECO:0000256" key="2">
    <source>
        <dbReference type="ARBA" id="ARBA00022475"/>
    </source>
</evidence>
<keyword evidence="5 7" id="KW-1133">Transmembrane helix</keyword>
<dbReference type="PANTHER" id="PTHR33931:SF2">
    <property type="entry name" value="HOLIN-LIKE PROTEIN CIDA"/>
    <property type="match status" value="1"/>
</dbReference>
<organism evidence="9 10">
    <name type="scientific">Staphylococcus kloosii</name>
    <dbReference type="NCBI Taxonomy" id="29384"/>
    <lineage>
        <taxon>Bacteria</taxon>
        <taxon>Bacillati</taxon>
        <taxon>Bacillota</taxon>
        <taxon>Bacilli</taxon>
        <taxon>Bacillales</taxon>
        <taxon>Staphylococcaceae</taxon>
        <taxon>Staphylococcus</taxon>
    </lineage>
</organism>
<dbReference type="RefSeq" id="WP_061853731.1">
    <property type="nucleotide sequence ID" value="NZ_BKAQ01000007.1"/>
</dbReference>
<comment type="caution">
    <text evidence="9">The sequence shown here is derived from an EMBL/GenBank/DDBJ whole genome shotgun (WGS) entry which is preliminary data.</text>
</comment>
<proteinExistence type="predicted"/>
<keyword evidence="3 7" id="KW-0812">Transmembrane</keyword>
<dbReference type="AlphaFoldDB" id="A0A151A2W1"/>
<dbReference type="Pfam" id="PF03788">
    <property type="entry name" value="LrgA"/>
    <property type="match status" value="1"/>
</dbReference>
<keyword evidence="2" id="KW-1003">Cell membrane</keyword>
<evidence type="ECO:0000256" key="1">
    <source>
        <dbReference type="ARBA" id="ARBA00004651"/>
    </source>
</evidence>
<name>A0A151A2W1_9STAP</name>
<evidence type="ECO:0000313" key="9">
    <source>
        <dbReference type="EMBL" id="KYH13500.1"/>
    </source>
</evidence>
<evidence type="ECO:0000256" key="5">
    <source>
        <dbReference type="ARBA" id="ARBA00022989"/>
    </source>
</evidence>
<feature type="transmembrane region" description="Helical" evidence="7">
    <location>
        <begin position="92"/>
        <end position="114"/>
    </location>
</feature>
<feature type="transmembrane region" description="Helical" evidence="7">
    <location>
        <begin position="63"/>
        <end position="86"/>
    </location>
</feature>
<dbReference type="Proteomes" id="UP000321040">
    <property type="component" value="Unassembled WGS sequence"/>
</dbReference>
<evidence type="ECO:0000256" key="4">
    <source>
        <dbReference type="ARBA" id="ARBA00022852"/>
    </source>
</evidence>
<dbReference type="PANTHER" id="PTHR33931">
    <property type="entry name" value="HOLIN-LIKE PROTEIN CIDA-RELATED"/>
    <property type="match status" value="1"/>
</dbReference>
<dbReference type="KEGG" id="skl:C7J89_03520"/>
<keyword evidence="4" id="KW-0204">Cytolysis</keyword>
<accession>A0A2T4RF23</accession>
<evidence type="ECO:0000313" key="8">
    <source>
        <dbReference type="EMBL" id="GEP81832.1"/>
    </source>
</evidence>
<keyword evidence="6 7" id="KW-0472">Membrane</keyword>
<dbReference type="InterPro" id="IPR005538">
    <property type="entry name" value="LrgA/CidA"/>
</dbReference>
<evidence type="ECO:0000313" key="10">
    <source>
        <dbReference type="Proteomes" id="UP000075418"/>
    </source>
</evidence>
<dbReference type="EMBL" id="BKAQ01000007">
    <property type="protein sequence ID" value="GEP81832.1"/>
    <property type="molecule type" value="Genomic_DNA"/>
</dbReference>
<evidence type="ECO:0000256" key="7">
    <source>
        <dbReference type="SAM" id="Phobius"/>
    </source>
</evidence>
<evidence type="ECO:0000313" key="11">
    <source>
        <dbReference type="Proteomes" id="UP000321040"/>
    </source>
</evidence>
<reference evidence="8 11" key="2">
    <citation type="submission" date="2019-07" db="EMBL/GenBank/DDBJ databases">
        <title>Whole genome shotgun sequence of Staphylococcus kloosii NBRC 109624.</title>
        <authorList>
            <person name="Hosoyama A."/>
            <person name="Uohara A."/>
            <person name="Ohji S."/>
            <person name="Ichikawa N."/>
        </authorList>
    </citation>
    <scope>NUCLEOTIDE SEQUENCE [LARGE SCALE GENOMIC DNA]</scope>
    <source>
        <strain evidence="8 11">NBRC 109624</strain>
    </source>
</reference>
<dbReference type="GeneID" id="69904397"/>
<comment type="subcellular location">
    <subcellularLocation>
        <location evidence="1">Cell membrane</location>
        <topology evidence="1">Multi-pass membrane protein</topology>
    </subcellularLocation>
</comment>
<gene>
    <name evidence="8" type="primary">cidA_1</name>
    <name evidence="9" type="ORF">A0131_01575</name>
    <name evidence="8" type="ORF">SKL01_10100</name>
</gene>
<evidence type="ECO:0000256" key="3">
    <source>
        <dbReference type="ARBA" id="ARBA00022692"/>
    </source>
</evidence>
<feature type="transmembrane region" description="Helical" evidence="7">
    <location>
        <begin position="30"/>
        <end position="51"/>
    </location>
</feature>
<dbReference type="GO" id="GO:0005886">
    <property type="term" value="C:plasma membrane"/>
    <property type="evidence" value="ECO:0007669"/>
    <property type="project" value="UniProtKB-SubCell"/>
</dbReference>
<dbReference type="GO" id="GO:0031640">
    <property type="term" value="P:killing of cells of another organism"/>
    <property type="evidence" value="ECO:0007669"/>
    <property type="project" value="UniProtKB-KW"/>
</dbReference>
<keyword evidence="11" id="KW-1185">Reference proteome</keyword>
<dbReference type="OrthoDB" id="3176438at2"/>
<accession>A0A151A2W1</accession>
<feature type="transmembrane region" description="Helical" evidence="7">
    <location>
        <begin position="7"/>
        <end position="24"/>
    </location>
</feature>
<protein>
    <submittedName>
        <fullName evidence="8 9">Holin</fullName>
    </submittedName>
</protein>
<sequence>MQLALKVVKIIIQIAVISGITYLGNVLQQVLHIPIAGSIVGLALFFLLLQFKVIPEKWVKDGANFLLATMVFFFVPSVVGIMDIASNINLNYIVFFLLVIAGTCSVALISGYIAEKMFKTSDGNSGSH</sequence>
<evidence type="ECO:0000256" key="6">
    <source>
        <dbReference type="ARBA" id="ARBA00023136"/>
    </source>
</evidence>
<reference evidence="9 10" key="1">
    <citation type="submission" date="2016-02" db="EMBL/GenBank/DDBJ databases">
        <title>Draft genome sequence of hydrocarbon degrading Staphylococcus saprophyticus Strain CNV2, isolated from crude-oil contaminated soil from Noonmati Oil Refinery, Guwahati, Assam, India.</title>
        <authorList>
            <person name="Mukherjee A."/>
            <person name="Chettri B."/>
            <person name="Langpoklakpam J."/>
            <person name="Singh A.K."/>
            <person name="Chattopadhyay D.J."/>
        </authorList>
    </citation>
    <scope>NUCLEOTIDE SEQUENCE [LARGE SCALE GENOMIC DNA]</scope>
    <source>
        <strain evidence="9 10">CNV2</strain>
    </source>
</reference>